<organism evidence="3 4">
    <name type="scientific">Kangiella profundi</name>
    <dbReference type="NCBI Taxonomy" id="1561924"/>
    <lineage>
        <taxon>Bacteria</taxon>
        <taxon>Pseudomonadati</taxon>
        <taxon>Pseudomonadota</taxon>
        <taxon>Gammaproteobacteria</taxon>
        <taxon>Kangiellales</taxon>
        <taxon>Kangiellaceae</taxon>
        <taxon>Kangiella</taxon>
    </lineage>
</organism>
<evidence type="ECO:0000313" key="4">
    <source>
        <dbReference type="Proteomes" id="UP000232693"/>
    </source>
</evidence>
<dbReference type="AlphaFoldDB" id="A0A2K9A4W0"/>
<dbReference type="RefSeq" id="WP_106645684.1">
    <property type="nucleotide sequence ID" value="NZ_BMGO01000001.1"/>
</dbReference>
<proteinExistence type="predicted"/>
<feature type="compositionally biased region" description="Acidic residues" evidence="1">
    <location>
        <begin position="143"/>
        <end position="162"/>
    </location>
</feature>
<dbReference type="EMBL" id="CP025120">
    <property type="protein sequence ID" value="AUD77760.1"/>
    <property type="molecule type" value="Genomic_DNA"/>
</dbReference>
<sequence>MKIMNKVTAAVVGISLTLLGGVALADSTKEEATQEQSDTQENARGIEKSDIKRGMPIAKPKPQQAGDPIPDIDIKANQAEKTLQDDKTKRAGDPIPGIDITVNQVKGVCQENCDQETAAVKKGGSKFKAGKALADTVKKVDDGNDDVDHVDEDSDDDGLLDQ</sequence>
<keyword evidence="2" id="KW-0732">Signal</keyword>
<accession>A0A2K9A4W0</accession>
<feature type="compositionally biased region" description="Basic and acidic residues" evidence="1">
    <location>
        <begin position="44"/>
        <end position="53"/>
    </location>
</feature>
<evidence type="ECO:0000256" key="2">
    <source>
        <dbReference type="SAM" id="SignalP"/>
    </source>
</evidence>
<feature type="compositionally biased region" description="Basic and acidic residues" evidence="1">
    <location>
        <begin position="82"/>
        <end position="92"/>
    </location>
</feature>
<gene>
    <name evidence="3" type="ORF">CW740_00315</name>
</gene>
<feature type="region of interest" description="Disordered" evidence="1">
    <location>
        <begin position="27"/>
        <end position="97"/>
    </location>
</feature>
<name>A0A2K9A4W0_9GAMM</name>
<feature type="chain" id="PRO_5043433620" evidence="2">
    <location>
        <begin position="26"/>
        <end position="162"/>
    </location>
</feature>
<keyword evidence="4" id="KW-1185">Reference proteome</keyword>
<evidence type="ECO:0000313" key="3">
    <source>
        <dbReference type="EMBL" id="AUD77760.1"/>
    </source>
</evidence>
<reference evidence="3 4" key="1">
    <citation type="submission" date="2017-12" db="EMBL/GenBank/DDBJ databases">
        <title>Kangiella profundi FT102 completed genome.</title>
        <authorList>
            <person name="Xu J."/>
            <person name="Wang J."/>
            <person name="Lu Y."/>
        </authorList>
    </citation>
    <scope>NUCLEOTIDE SEQUENCE [LARGE SCALE GENOMIC DNA]</scope>
    <source>
        <strain evidence="3 4">FT102</strain>
    </source>
</reference>
<protein>
    <submittedName>
        <fullName evidence="3">Uncharacterized protein</fullName>
    </submittedName>
</protein>
<dbReference type="Proteomes" id="UP000232693">
    <property type="component" value="Chromosome"/>
</dbReference>
<dbReference type="OrthoDB" id="9858585at2"/>
<feature type="region of interest" description="Disordered" evidence="1">
    <location>
        <begin position="138"/>
        <end position="162"/>
    </location>
</feature>
<feature type="signal peptide" evidence="2">
    <location>
        <begin position="1"/>
        <end position="25"/>
    </location>
</feature>
<dbReference type="KEGG" id="kpd:CW740_00315"/>
<evidence type="ECO:0000256" key="1">
    <source>
        <dbReference type="SAM" id="MobiDB-lite"/>
    </source>
</evidence>